<dbReference type="Proteomes" id="UP001600039">
    <property type="component" value="Unassembled WGS sequence"/>
</dbReference>
<dbReference type="Pfam" id="PF00034">
    <property type="entry name" value="Cytochrom_C"/>
    <property type="match status" value="1"/>
</dbReference>
<dbReference type="InterPro" id="IPR009056">
    <property type="entry name" value="Cyt_c-like_dom"/>
</dbReference>
<evidence type="ECO:0000256" key="2">
    <source>
        <dbReference type="ARBA" id="ARBA00022723"/>
    </source>
</evidence>
<evidence type="ECO:0000256" key="5">
    <source>
        <dbReference type="SAM" id="MobiDB-lite"/>
    </source>
</evidence>
<evidence type="ECO:0000256" key="4">
    <source>
        <dbReference type="PROSITE-ProRule" id="PRU00433"/>
    </source>
</evidence>
<evidence type="ECO:0000259" key="6">
    <source>
        <dbReference type="PROSITE" id="PS51007"/>
    </source>
</evidence>
<comment type="caution">
    <text evidence="7">The sequence shown here is derived from an EMBL/GenBank/DDBJ whole genome shotgun (WGS) entry which is preliminary data.</text>
</comment>
<evidence type="ECO:0000256" key="3">
    <source>
        <dbReference type="ARBA" id="ARBA00023004"/>
    </source>
</evidence>
<dbReference type="PROSITE" id="PS51007">
    <property type="entry name" value="CYTC"/>
    <property type="match status" value="1"/>
</dbReference>
<dbReference type="Gene3D" id="1.10.760.10">
    <property type="entry name" value="Cytochrome c-like domain"/>
    <property type="match status" value="1"/>
</dbReference>
<keyword evidence="3 4" id="KW-0408">Iron</keyword>
<feature type="region of interest" description="Disordered" evidence="5">
    <location>
        <begin position="20"/>
        <end position="55"/>
    </location>
</feature>
<evidence type="ECO:0000313" key="8">
    <source>
        <dbReference type="Proteomes" id="UP001600039"/>
    </source>
</evidence>
<reference evidence="7 8" key="1">
    <citation type="submission" date="2024-06" db="EMBL/GenBank/DDBJ databases">
        <title>Flavobacterium spp. isolated from glacier.</title>
        <authorList>
            <person name="Han D."/>
        </authorList>
    </citation>
    <scope>NUCLEOTIDE SEQUENCE [LARGE SCALE GENOMIC DNA]</scope>
    <source>
        <strain evidence="7 8">LB3P45</strain>
    </source>
</reference>
<dbReference type="EMBL" id="JBHZQA010000004">
    <property type="protein sequence ID" value="MFE3847947.1"/>
    <property type="molecule type" value="Genomic_DNA"/>
</dbReference>
<evidence type="ECO:0000256" key="1">
    <source>
        <dbReference type="ARBA" id="ARBA00022617"/>
    </source>
</evidence>
<sequence>MYKLSFFVVAFVMLTSCGDKKTKSEENDPTTTSSDEGMPAAPEAAPDASTYDPNRGLGKFTTVDLGDKLDVAMAAEGDKIQSVKCSSCHKMTDEKLVGPGWKGVTSRHKPEWIMNFITNPDPMIDKDPKLQAQLEICLVRMPNQALSDKDARNLLEFMRKNDGVK</sequence>
<keyword evidence="8" id="KW-1185">Reference proteome</keyword>
<evidence type="ECO:0000313" key="7">
    <source>
        <dbReference type="EMBL" id="MFE3847947.1"/>
    </source>
</evidence>
<dbReference type="SUPFAM" id="SSF46626">
    <property type="entry name" value="Cytochrome c"/>
    <property type="match status" value="1"/>
</dbReference>
<name>A0ABW6HLN3_9FLAO</name>
<gene>
    <name evidence="7" type="ORF">ACFX5D_08225</name>
</gene>
<feature type="domain" description="Cytochrome c" evidence="6">
    <location>
        <begin position="72"/>
        <end position="162"/>
    </location>
</feature>
<protein>
    <submittedName>
        <fullName evidence="7">C-type cytochrome</fullName>
    </submittedName>
</protein>
<proteinExistence type="predicted"/>
<dbReference type="InterPro" id="IPR036909">
    <property type="entry name" value="Cyt_c-like_dom_sf"/>
</dbReference>
<keyword evidence="1 4" id="KW-0349">Heme</keyword>
<dbReference type="RefSeq" id="WP_379857753.1">
    <property type="nucleotide sequence ID" value="NZ_JBHZQA010000004.1"/>
</dbReference>
<dbReference type="PROSITE" id="PS51257">
    <property type="entry name" value="PROKAR_LIPOPROTEIN"/>
    <property type="match status" value="1"/>
</dbReference>
<organism evidence="7 8">
    <name type="scientific">Flavobacterium fructosi</name>
    <dbReference type="NCBI Taxonomy" id="3230416"/>
    <lineage>
        <taxon>Bacteria</taxon>
        <taxon>Pseudomonadati</taxon>
        <taxon>Bacteroidota</taxon>
        <taxon>Flavobacteriia</taxon>
        <taxon>Flavobacteriales</taxon>
        <taxon>Flavobacteriaceae</taxon>
        <taxon>Flavobacterium</taxon>
    </lineage>
</organism>
<keyword evidence="2 4" id="KW-0479">Metal-binding</keyword>
<accession>A0ABW6HLN3</accession>